<evidence type="ECO:0000313" key="2">
    <source>
        <dbReference type="EMBL" id="KAL2067007.1"/>
    </source>
</evidence>
<keyword evidence="3" id="KW-1185">Reference proteome</keyword>
<reference evidence="2 3" key="1">
    <citation type="journal article" date="2024" name="Commun. Biol.">
        <title>Comparative genomic analysis of thermophilic fungi reveals convergent evolutionary adaptations and gene losses.</title>
        <authorList>
            <person name="Steindorff A.S."/>
            <person name="Aguilar-Pontes M.V."/>
            <person name="Robinson A.J."/>
            <person name="Andreopoulos B."/>
            <person name="LaButti K."/>
            <person name="Kuo A."/>
            <person name="Mondo S."/>
            <person name="Riley R."/>
            <person name="Otillar R."/>
            <person name="Haridas S."/>
            <person name="Lipzen A."/>
            <person name="Grimwood J."/>
            <person name="Schmutz J."/>
            <person name="Clum A."/>
            <person name="Reid I.D."/>
            <person name="Moisan M.C."/>
            <person name="Butler G."/>
            <person name="Nguyen T.T.M."/>
            <person name="Dewar K."/>
            <person name="Conant G."/>
            <person name="Drula E."/>
            <person name="Henrissat B."/>
            <person name="Hansel C."/>
            <person name="Singer S."/>
            <person name="Hutchinson M.I."/>
            <person name="de Vries R.P."/>
            <person name="Natvig D.O."/>
            <person name="Powell A.J."/>
            <person name="Tsang A."/>
            <person name="Grigoriev I.V."/>
        </authorList>
    </citation>
    <scope>NUCLEOTIDE SEQUENCE [LARGE SCALE GENOMIC DNA]</scope>
    <source>
        <strain evidence="2 3">CBS 494.80</strain>
    </source>
</reference>
<proteinExistence type="predicted"/>
<organism evidence="2 3">
    <name type="scientific">Oculimacula yallundae</name>
    <dbReference type="NCBI Taxonomy" id="86028"/>
    <lineage>
        <taxon>Eukaryota</taxon>
        <taxon>Fungi</taxon>
        <taxon>Dikarya</taxon>
        <taxon>Ascomycota</taxon>
        <taxon>Pezizomycotina</taxon>
        <taxon>Leotiomycetes</taxon>
        <taxon>Helotiales</taxon>
        <taxon>Ploettnerulaceae</taxon>
        <taxon>Oculimacula</taxon>
    </lineage>
</organism>
<dbReference type="Proteomes" id="UP001595075">
    <property type="component" value="Unassembled WGS sequence"/>
</dbReference>
<evidence type="ECO:0000256" key="1">
    <source>
        <dbReference type="SAM" id="SignalP"/>
    </source>
</evidence>
<accession>A0ABR4CBU7</accession>
<sequence>MKSGVRSAAAPAILFLYFLLLVQVSEISERSSGLEVVYEAHLHSLFFWHPMVTTHHLKSMSMFYFFKYHHGSRG</sequence>
<keyword evidence="1" id="KW-0732">Signal</keyword>
<evidence type="ECO:0000313" key="3">
    <source>
        <dbReference type="Proteomes" id="UP001595075"/>
    </source>
</evidence>
<protein>
    <recommendedName>
        <fullName evidence="4">Secreted protein</fullName>
    </recommendedName>
</protein>
<feature type="signal peptide" evidence="1">
    <location>
        <begin position="1"/>
        <end position="27"/>
    </location>
</feature>
<evidence type="ECO:0008006" key="4">
    <source>
        <dbReference type="Google" id="ProtNLM"/>
    </source>
</evidence>
<comment type="caution">
    <text evidence="2">The sequence shown here is derived from an EMBL/GenBank/DDBJ whole genome shotgun (WGS) entry which is preliminary data.</text>
</comment>
<name>A0ABR4CBU7_9HELO</name>
<dbReference type="EMBL" id="JAZHXI010000010">
    <property type="protein sequence ID" value="KAL2067007.1"/>
    <property type="molecule type" value="Genomic_DNA"/>
</dbReference>
<feature type="chain" id="PRO_5045674060" description="Secreted protein" evidence="1">
    <location>
        <begin position="28"/>
        <end position="74"/>
    </location>
</feature>
<gene>
    <name evidence="2" type="ORF">VTL71DRAFT_1431</name>
</gene>